<comment type="caution">
    <text evidence="1">The sequence shown here is derived from an EMBL/GenBank/DDBJ whole genome shotgun (WGS) entry which is preliminary data.</text>
</comment>
<name>A0ABQ6UMK9_9ACTN</name>
<accession>A0ABQ6UMK9</accession>
<sequence>MEPWTLAQVDQWLDWVHDRHDEFDYRYIYFAYLAARVPDPRDDEITLTVEPDGGVVLQAGNDDRGLRLADDDERTQFVDHLQRRYCRDRYPSMREWEQARHADFVDEAQWRYGR</sequence>
<reference evidence="1 2" key="1">
    <citation type="submission" date="2019-09" db="EMBL/GenBank/DDBJ databases">
        <title>High taxonomic diversity of Micromonospora strains isolated from Medicago sativa nodules in different geographical locations.</title>
        <authorList>
            <person name="Martinez-Hidalgo P."/>
            <person name="Flores-Felix J.D."/>
            <person name="Velazquez E."/>
            <person name="Brau L."/>
            <person name="Trujillo M.E."/>
            <person name="Martinez-Molina E."/>
        </authorList>
    </citation>
    <scope>NUCLEOTIDE SEQUENCE [LARGE SCALE GENOMIC DNA]</scope>
    <source>
        <strain evidence="1 2">ALFB5</strain>
    </source>
</reference>
<organism evidence="1 2">
    <name type="scientific">Micromonospora aurantiaca</name>
    <name type="common">nom. illeg.</name>
    <dbReference type="NCBI Taxonomy" id="47850"/>
    <lineage>
        <taxon>Bacteria</taxon>
        <taxon>Bacillati</taxon>
        <taxon>Actinomycetota</taxon>
        <taxon>Actinomycetes</taxon>
        <taxon>Micromonosporales</taxon>
        <taxon>Micromonosporaceae</taxon>
        <taxon>Micromonospora</taxon>
    </lineage>
</organism>
<protein>
    <submittedName>
        <fullName evidence="1">Uncharacterized protein</fullName>
    </submittedName>
</protein>
<dbReference type="Proteomes" id="UP000471364">
    <property type="component" value="Unassembled WGS sequence"/>
</dbReference>
<dbReference type="RefSeq" id="WP_151011197.1">
    <property type="nucleotide sequence ID" value="NZ_WAAR01000008.1"/>
</dbReference>
<gene>
    <name evidence="1" type="ORF">F6X54_03385</name>
</gene>
<evidence type="ECO:0000313" key="2">
    <source>
        <dbReference type="Proteomes" id="UP000471364"/>
    </source>
</evidence>
<dbReference type="EMBL" id="WAAR01000008">
    <property type="protein sequence ID" value="KAB1118489.1"/>
    <property type="molecule type" value="Genomic_DNA"/>
</dbReference>
<proteinExistence type="predicted"/>
<keyword evidence="2" id="KW-1185">Reference proteome</keyword>
<evidence type="ECO:0000313" key="1">
    <source>
        <dbReference type="EMBL" id="KAB1118489.1"/>
    </source>
</evidence>